<dbReference type="STRING" id="1798381.A2721_00840"/>
<name>A0A1F6A5U0_9BACT</name>
<organism evidence="1 2">
    <name type="scientific">Candidatus Gottesmanbacteria bacterium RIFCSPHIGHO2_01_FULL_47_48</name>
    <dbReference type="NCBI Taxonomy" id="1798381"/>
    <lineage>
        <taxon>Bacteria</taxon>
        <taxon>Candidatus Gottesmaniibacteriota</taxon>
    </lineage>
</organism>
<evidence type="ECO:0008006" key="3">
    <source>
        <dbReference type="Google" id="ProtNLM"/>
    </source>
</evidence>
<evidence type="ECO:0000313" key="1">
    <source>
        <dbReference type="EMBL" id="OGG19647.1"/>
    </source>
</evidence>
<reference evidence="1 2" key="1">
    <citation type="journal article" date="2016" name="Nat. Commun.">
        <title>Thousands of microbial genomes shed light on interconnected biogeochemical processes in an aquifer system.</title>
        <authorList>
            <person name="Anantharaman K."/>
            <person name="Brown C.T."/>
            <person name="Hug L.A."/>
            <person name="Sharon I."/>
            <person name="Castelle C.J."/>
            <person name="Probst A.J."/>
            <person name="Thomas B.C."/>
            <person name="Singh A."/>
            <person name="Wilkins M.J."/>
            <person name="Karaoz U."/>
            <person name="Brodie E.L."/>
            <person name="Williams K.H."/>
            <person name="Hubbard S.S."/>
            <person name="Banfield J.F."/>
        </authorList>
    </citation>
    <scope>NUCLEOTIDE SEQUENCE [LARGE SCALE GENOMIC DNA]</scope>
</reference>
<accession>A0A1F6A5U0</accession>
<gene>
    <name evidence="1" type="ORF">A2721_00840</name>
</gene>
<dbReference type="Proteomes" id="UP000177871">
    <property type="component" value="Unassembled WGS sequence"/>
</dbReference>
<dbReference type="AlphaFoldDB" id="A0A1F6A5U0"/>
<evidence type="ECO:0000313" key="2">
    <source>
        <dbReference type="Proteomes" id="UP000177871"/>
    </source>
</evidence>
<dbReference type="EMBL" id="MFJK01000005">
    <property type="protein sequence ID" value="OGG19647.1"/>
    <property type="molecule type" value="Genomic_DNA"/>
</dbReference>
<sequence>MKRYQVYLNPYPVTIFDEVEELTDISRSKIIRDSLDRVAQNIAQVLAAVKPRPSKTFVLEKMAGFIKSGKKTDYASSVDDIYTDYRD</sequence>
<protein>
    <recommendedName>
        <fullName evidence="3">Ribbon-helix-helix protein CopG domain-containing protein</fullName>
    </recommendedName>
</protein>
<comment type="caution">
    <text evidence="1">The sequence shown here is derived from an EMBL/GenBank/DDBJ whole genome shotgun (WGS) entry which is preliminary data.</text>
</comment>
<proteinExistence type="predicted"/>